<dbReference type="RefSeq" id="WP_380692533.1">
    <property type="nucleotide sequence ID" value="NZ_JBHRYR010000002.1"/>
</dbReference>
<protein>
    <submittedName>
        <fullName evidence="1">DUF2867 domain-containing protein</fullName>
    </submittedName>
</protein>
<comment type="caution">
    <text evidence="1">The sequence shown here is derived from an EMBL/GenBank/DDBJ whole genome shotgun (WGS) entry which is preliminary data.</text>
</comment>
<reference evidence="2" key="1">
    <citation type="journal article" date="2019" name="Int. J. Syst. Evol. Microbiol.">
        <title>The Global Catalogue of Microorganisms (GCM) 10K type strain sequencing project: providing services to taxonomists for standard genome sequencing and annotation.</title>
        <authorList>
            <consortium name="The Broad Institute Genomics Platform"/>
            <consortium name="The Broad Institute Genome Sequencing Center for Infectious Disease"/>
            <person name="Wu L."/>
            <person name="Ma J."/>
        </authorList>
    </citation>
    <scope>NUCLEOTIDE SEQUENCE [LARGE SCALE GENOMIC DNA]</scope>
    <source>
        <strain evidence="2">IBRC 10765</strain>
    </source>
</reference>
<sequence>MKNHPTETEVPANSRIAELLDGASFYDAWSIRSTDVTLSALDHFIVAAKQTPRWIDACMILRNRLGGLVGLKNLGTLSGVAADKPASDFEPGSRVGIFTVFESRFDEALIGDKDKHLDVVLSIHRSESPDGKHVTITVTTVIHVKNRLGRIYMLPVKPMHRLIAPAVLAGKIRAEQAA</sequence>
<organism evidence="1 2">
    <name type="scientific">Saccharospirillum mangrovi</name>
    <dbReference type="NCBI Taxonomy" id="2161747"/>
    <lineage>
        <taxon>Bacteria</taxon>
        <taxon>Pseudomonadati</taxon>
        <taxon>Pseudomonadota</taxon>
        <taxon>Gammaproteobacteria</taxon>
        <taxon>Oceanospirillales</taxon>
        <taxon>Saccharospirillaceae</taxon>
        <taxon>Saccharospirillum</taxon>
    </lineage>
</organism>
<dbReference type="Proteomes" id="UP001595617">
    <property type="component" value="Unassembled WGS sequence"/>
</dbReference>
<gene>
    <name evidence="1" type="ORF">ACFOOG_00955</name>
</gene>
<proteinExistence type="predicted"/>
<keyword evidence="2" id="KW-1185">Reference proteome</keyword>
<name>A0ABV7ZW63_9GAMM</name>
<dbReference type="InterPro" id="IPR021295">
    <property type="entry name" value="DUF2867"/>
</dbReference>
<dbReference type="EMBL" id="JBHRYR010000002">
    <property type="protein sequence ID" value="MFC3851385.1"/>
    <property type="molecule type" value="Genomic_DNA"/>
</dbReference>
<accession>A0ABV7ZW63</accession>
<evidence type="ECO:0000313" key="2">
    <source>
        <dbReference type="Proteomes" id="UP001595617"/>
    </source>
</evidence>
<dbReference type="Pfam" id="PF11066">
    <property type="entry name" value="DUF2867"/>
    <property type="match status" value="1"/>
</dbReference>
<evidence type="ECO:0000313" key="1">
    <source>
        <dbReference type="EMBL" id="MFC3851385.1"/>
    </source>
</evidence>